<evidence type="ECO:0000256" key="4">
    <source>
        <dbReference type="ARBA" id="ARBA00022723"/>
    </source>
</evidence>
<keyword evidence="5" id="KW-0460">Magnesium</keyword>
<keyword evidence="6" id="KW-0812">Transmembrane</keyword>
<dbReference type="CDD" id="cd00685">
    <property type="entry name" value="Trans_IPPS_HT"/>
    <property type="match status" value="1"/>
</dbReference>
<sequence length="395" mass="42666">MTEWLLKNCELPITHIVKQIISYTIMNGRKKGQAIATIFTIPLTLPKLYFIISYIVQKKLKVVNKVNLMVTKTIQEGLEAVEKKLRDIVSSDVDVLQEAGLHIIKSGGKRLRPQLGILAYLAAGGQDVQRVVPMSAAIEMVHTATLVHDDINDHSLTRRGQITVHARWGRTFALLTGDFLFTKVYEMMAPYGSEYNIIMSDACTKLVEGETLQAAAAKAGSIDRETYKTIISRKTASLFEAAARMGAMLADAGEEFVEAVGTYAYNLGLTFQIVDDILDIIGDPETLGKPVGTDVAQNRGVMATQNGGLAVKEAVTAPSTSSTSLGRSGQAVAELANDPIAQMMANLRDSGAVEIAQMQAEESGSRARAALATLPASPAKTEMENLVNAVLDRQN</sequence>
<name>A0A3B0VHS4_9ZZZZ</name>
<evidence type="ECO:0000256" key="3">
    <source>
        <dbReference type="ARBA" id="ARBA00022679"/>
    </source>
</evidence>
<proteinExistence type="inferred from homology"/>
<organism evidence="7">
    <name type="scientific">hydrothermal vent metagenome</name>
    <dbReference type="NCBI Taxonomy" id="652676"/>
    <lineage>
        <taxon>unclassified sequences</taxon>
        <taxon>metagenomes</taxon>
        <taxon>ecological metagenomes</taxon>
    </lineage>
</organism>
<evidence type="ECO:0000313" key="7">
    <source>
        <dbReference type="EMBL" id="VAW43138.1"/>
    </source>
</evidence>
<evidence type="ECO:0000256" key="6">
    <source>
        <dbReference type="SAM" id="Phobius"/>
    </source>
</evidence>
<dbReference type="GO" id="GO:0046872">
    <property type="term" value="F:metal ion binding"/>
    <property type="evidence" value="ECO:0007669"/>
    <property type="project" value="UniProtKB-KW"/>
</dbReference>
<dbReference type="GO" id="GO:0008299">
    <property type="term" value="P:isoprenoid biosynthetic process"/>
    <property type="evidence" value="ECO:0007669"/>
    <property type="project" value="InterPro"/>
</dbReference>
<feature type="transmembrane region" description="Helical" evidence="6">
    <location>
        <begin position="34"/>
        <end position="56"/>
    </location>
</feature>
<dbReference type="InterPro" id="IPR033749">
    <property type="entry name" value="Polyprenyl_synt_CS"/>
</dbReference>
<evidence type="ECO:0000256" key="5">
    <source>
        <dbReference type="ARBA" id="ARBA00022842"/>
    </source>
</evidence>
<dbReference type="PROSITE" id="PS00723">
    <property type="entry name" value="POLYPRENYL_SYNTHASE_1"/>
    <property type="match status" value="1"/>
</dbReference>
<dbReference type="SUPFAM" id="SSF48576">
    <property type="entry name" value="Terpenoid synthases"/>
    <property type="match status" value="1"/>
</dbReference>
<dbReference type="InterPro" id="IPR008949">
    <property type="entry name" value="Isoprenoid_synthase_dom_sf"/>
</dbReference>
<evidence type="ECO:0000256" key="1">
    <source>
        <dbReference type="ARBA" id="ARBA00001946"/>
    </source>
</evidence>
<dbReference type="EC" id="2.5.1.10" evidence="7"/>
<dbReference type="PROSITE" id="PS00444">
    <property type="entry name" value="POLYPRENYL_SYNTHASE_2"/>
    <property type="match status" value="1"/>
</dbReference>
<keyword evidence="6" id="KW-1133">Transmembrane helix</keyword>
<reference evidence="7" key="1">
    <citation type="submission" date="2018-06" db="EMBL/GenBank/DDBJ databases">
        <authorList>
            <person name="Zhirakovskaya E."/>
        </authorList>
    </citation>
    <scope>NUCLEOTIDE SEQUENCE</scope>
</reference>
<protein>
    <submittedName>
        <fullName evidence="7">(2E,6E)-farnesyl diphosphate synthase</fullName>
        <ecNumber evidence="7">2.5.1.10</ecNumber>
    </submittedName>
</protein>
<comment type="similarity">
    <text evidence="2">Belongs to the FPP/GGPP synthase family.</text>
</comment>
<evidence type="ECO:0000256" key="2">
    <source>
        <dbReference type="ARBA" id="ARBA00006706"/>
    </source>
</evidence>
<dbReference type="Pfam" id="PF00348">
    <property type="entry name" value="polyprenyl_synt"/>
    <property type="match status" value="1"/>
</dbReference>
<comment type="cofactor">
    <cofactor evidence="1">
        <name>Mg(2+)</name>
        <dbReference type="ChEBI" id="CHEBI:18420"/>
    </cofactor>
</comment>
<gene>
    <name evidence="7" type="ORF">MNBD_CHLOROFLEXI01-3564</name>
</gene>
<keyword evidence="4" id="KW-0479">Metal-binding</keyword>
<keyword evidence="3 7" id="KW-0808">Transferase</keyword>
<keyword evidence="6" id="KW-0472">Membrane</keyword>
<dbReference type="InterPro" id="IPR000092">
    <property type="entry name" value="Polyprenyl_synt"/>
</dbReference>
<dbReference type="EMBL" id="UOEU01001036">
    <property type="protein sequence ID" value="VAW43138.1"/>
    <property type="molecule type" value="Genomic_DNA"/>
</dbReference>
<dbReference type="PANTHER" id="PTHR12001">
    <property type="entry name" value="GERANYLGERANYL PYROPHOSPHATE SYNTHASE"/>
    <property type="match status" value="1"/>
</dbReference>
<dbReference type="PANTHER" id="PTHR12001:SF69">
    <property type="entry name" value="ALL TRANS-POLYPRENYL-DIPHOSPHATE SYNTHASE PDSS1"/>
    <property type="match status" value="1"/>
</dbReference>
<dbReference type="AlphaFoldDB" id="A0A3B0VHS4"/>
<dbReference type="SFLD" id="SFLDS00005">
    <property type="entry name" value="Isoprenoid_Synthase_Type_I"/>
    <property type="match status" value="1"/>
</dbReference>
<dbReference type="Gene3D" id="1.10.600.10">
    <property type="entry name" value="Farnesyl Diphosphate Synthase"/>
    <property type="match status" value="1"/>
</dbReference>
<dbReference type="GO" id="GO:0004337">
    <property type="term" value="F:(2E,6E)-farnesyl diphosphate synthase activity"/>
    <property type="evidence" value="ECO:0007669"/>
    <property type="project" value="UniProtKB-EC"/>
</dbReference>
<accession>A0A3B0VHS4</accession>